<protein>
    <submittedName>
        <fullName evidence="1">Uncharacterized protein</fullName>
    </submittedName>
</protein>
<proteinExistence type="predicted"/>
<name>A0A178VNI4_ARATH</name>
<accession>A0A178VNI4</accession>
<dbReference type="Proteomes" id="UP000078284">
    <property type="component" value="Chromosome 3"/>
</dbReference>
<organism evidence="1 2">
    <name type="scientific">Arabidopsis thaliana</name>
    <name type="common">Mouse-ear cress</name>
    <dbReference type="NCBI Taxonomy" id="3702"/>
    <lineage>
        <taxon>Eukaryota</taxon>
        <taxon>Viridiplantae</taxon>
        <taxon>Streptophyta</taxon>
        <taxon>Embryophyta</taxon>
        <taxon>Tracheophyta</taxon>
        <taxon>Spermatophyta</taxon>
        <taxon>Magnoliopsida</taxon>
        <taxon>eudicotyledons</taxon>
        <taxon>Gunneridae</taxon>
        <taxon>Pentapetalae</taxon>
        <taxon>rosids</taxon>
        <taxon>malvids</taxon>
        <taxon>Brassicales</taxon>
        <taxon>Brassicaceae</taxon>
        <taxon>Camelineae</taxon>
        <taxon>Arabidopsis</taxon>
    </lineage>
</organism>
<evidence type="ECO:0000313" key="1">
    <source>
        <dbReference type="EMBL" id="OAP06735.1"/>
    </source>
</evidence>
<sequence length="61" mass="7326">MQKRKDRSQPLLKTERNLLVLKEKQTSHQSNIFRAYRSLRRRIGITKRSKAIRDFQVSLVT</sequence>
<dbReference type="AlphaFoldDB" id="A0A178VNI4"/>
<gene>
    <name evidence="1" type="ordered locus">AXX17_At3g32660</name>
</gene>
<reference evidence="2" key="1">
    <citation type="journal article" date="2016" name="Proc. Natl. Acad. Sci. U.S.A.">
        <title>Chromosome-level assembly of Arabidopsis thaliana Ler reveals the extent of translocation and inversion polymorphisms.</title>
        <authorList>
            <person name="Zapata L."/>
            <person name="Ding J."/>
            <person name="Willing E.M."/>
            <person name="Hartwig B."/>
            <person name="Bezdan D."/>
            <person name="Jiao W.B."/>
            <person name="Patel V."/>
            <person name="Velikkakam James G."/>
            <person name="Koornneef M."/>
            <person name="Ossowski S."/>
            <person name="Schneeberger K."/>
        </authorList>
    </citation>
    <scope>NUCLEOTIDE SEQUENCE [LARGE SCALE GENOMIC DNA]</scope>
    <source>
        <strain evidence="2">cv. Landsberg erecta</strain>
    </source>
</reference>
<evidence type="ECO:0000313" key="2">
    <source>
        <dbReference type="Proteomes" id="UP000078284"/>
    </source>
</evidence>
<comment type="caution">
    <text evidence="1">The sequence shown here is derived from an EMBL/GenBank/DDBJ whole genome shotgun (WGS) entry which is preliminary data.</text>
</comment>
<dbReference type="EMBL" id="LUHQ01000003">
    <property type="protein sequence ID" value="OAP06735.1"/>
    <property type="molecule type" value="Genomic_DNA"/>
</dbReference>